<dbReference type="SUPFAM" id="SSF52058">
    <property type="entry name" value="L domain-like"/>
    <property type="match status" value="1"/>
</dbReference>
<reference evidence="1" key="1">
    <citation type="journal article" date="2021" name="PeerJ">
        <title>Extensive microbial diversity within the chicken gut microbiome revealed by metagenomics and culture.</title>
        <authorList>
            <person name="Gilroy R."/>
            <person name="Ravi A."/>
            <person name="Getino M."/>
            <person name="Pursley I."/>
            <person name="Horton D.L."/>
            <person name="Alikhan N.F."/>
            <person name="Baker D."/>
            <person name="Gharbi K."/>
            <person name="Hall N."/>
            <person name="Watson M."/>
            <person name="Adriaenssens E.M."/>
            <person name="Foster-Nyarko E."/>
            <person name="Jarju S."/>
            <person name="Secka A."/>
            <person name="Antonio M."/>
            <person name="Oren A."/>
            <person name="Chaudhuri R.R."/>
            <person name="La Ragione R."/>
            <person name="Hildebrand F."/>
            <person name="Pallen M.J."/>
        </authorList>
    </citation>
    <scope>NUCLEOTIDE SEQUENCE</scope>
    <source>
        <strain evidence="1">ChiSxjej3B15-1167</strain>
    </source>
</reference>
<accession>A0A9D1X4Z9</accession>
<comment type="caution">
    <text evidence="1">The sequence shown here is derived from an EMBL/GenBank/DDBJ whole genome shotgun (WGS) entry which is preliminary data.</text>
</comment>
<dbReference type="AlphaFoldDB" id="A0A9D1X4Z9"/>
<dbReference type="Proteomes" id="UP000886805">
    <property type="component" value="Unassembled WGS sequence"/>
</dbReference>
<protein>
    <submittedName>
        <fullName evidence="1">Leucine-rich repeat domain-containing protein</fullName>
    </submittedName>
</protein>
<gene>
    <name evidence="1" type="ORF">H9849_07610</name>
</gene>
<organism evidence="1 2">
    <name type="scientific">Candidatus Anaerobutyricum stercoripullorum</name>
    <dbReference type="NCBI Taxonomy" id="2838456"/>
    <lineage>
        <taxon>Bacteria</taxon>
        <taxon>Bacillati</taxon>
        <taxon>Bacillota</taxon>
        <taxon>Clostridia</taxon>
        <taxon>Lachnospirales</taxon>
        <taxon>Lachnospiraceae</taxon>
        <taxon>Anaerobutyricum</taxon>
    </lineage>
</organism>
<dbReference type="EMBL" id="DXEQ01000224">
    <property type="protein sequence ID" value="HIX72874.1"/>
    <property type="molecule type" value="Genomic_DNA"/>
</dbReference>
<proteinExistence type="predicted"/>
<dbReference type="Gene3D" id="3.80.10.10">
    <property type="entry name" value="Ribonuclease Inhibitor"/>
    <property type="match status" value="1"/>
</dbReference>
<evidence type="ECO:0000313" key="1">
    <source>
        <dbReference type="EMBL" id="HIX72874.1"/>
    </source>
</evidence>
<sequence length="360" mass="40760">MINTTEEFTYQKLDILWEPAGDGARILRVYGEHPVVALPETIEGRPVTEIGAYCFSRSEPHLPEQYFHFYTGEQLGNPFGQNATQPNAEHPALYEADVPTRSAAYGHLSCLSGSLVEAIRLPASVTTLHNAAFYNCRKLHTLSVGPGIRSIGSDEFMNCTSLSQLILRGQDTESTGLSLLLERFEENLLVLFTPEEEDSILAALFFPEYYEWLDEISPAHLFSRSIHGEGFRMRKCFENGRVNYEKYDQCFENALKLESDESLCQIAFTRLRWPNGLKEEACALYEYALKARLHTAVSMAVRDKDLQLLLFLCRYFTGEDYSQAISACVAADWGEGSARLMEEKHQNGSFARKSFSFDDF</sequence>
<dbReference type="Pfam" id="PF13306">
    <property type="entry name" value="LRR_5"/>
    <property type="match status" value="1"/>
</dbReference>
<dbReference type="InterPro" id="IPR032675">
    <property type="entry name" value="LRR_dom_sf"/>
</dbReference>
<dbReference type="InterPro" id="IPR026906">
    <property type="entry name" value="LRR_5"/>
</dbReference>
<evidence type="ECO:0000313" key="2">
    <source>
        <dbReference type="Proteomes" id="UP000886805"/>
    </source>
</evidence>
<reference evidence="1" key="2">
    <citation type="submission" date="2021-04" db="EMBL/GenBank/DDBJ databases">
        <authorList>
            <person name="Gilroy R."/>
        </authorList>
    </citation>
    <scope>NUCLEOTIDE SEQUENCE</scope>
    <source>
        <strain evidence="1">ChiSxjej3B15-1167</strain>
    </source>
</reference>
<name>A0A9D1X4Z9_9FIRM</name>